<comment type="similarity">
    <text evidence="8">Belongs to the PpiD chaperone family.</text>
</comment>
<comment type="subcellular location">
    <subcellularLocation>
        <location evidence="1">Cell inner membrane</location>
        <topology evidence="1">Single-pass type II membrane protein</topology>
        <orientation evidence="1">Periplasmic side</orientation>
    </subcellularLocation>
</comment>
<evidence type="ECO:0000259" key="13">
    <source>
        <dbReference type="PROSITE" id="PS50198"/>
    </source>
</evidence>
<dbReference type="Pfam" id="PF13616">
    <property type="entry name" value="Rotamase_3"/>
    <property type="match status" value="1"/>
</dbReference>
<dbReference type="InterPro" id="IPR027304">
    <property type="entry name" value="Trigger_fact/SurA_dom_sf"/>
</dbReference>
<sequence>MSVIQKIRDKYAVVIVVVICVAIVSFLLQDAFFGRNSIMRRSTTVGKVNGEELDITQYQQMIQDAEAAARQQSPTGNLNEQVQQYAREQAWNQFVSEQIMTAQYDKLGIQVTENELVDQFSGKEPNPIVVQQFTDRKTGQFDRAALQQALSSVGQDQTGRMRTALKQMESYIIRSRMQEKYISLIKGGVYYPKWLAEAQIKDNSQFASVSYVSAPYASIADSTIKVTDSELNTYINNHKANFKTEEGRRVDYISFNALPSSQDTANALKVLLDAKDELDTTGLANIENFVKRNSDIPYFDGFVAKSALMVPQKDTIASLPVGTVFGPYFDNNLIVFAKMMDRKTLPDSVKVRHILIATANPQTGAGLPDSIAKIRIDSIEAAVKGGADFKALAAQLSDDPGSKDNGGEYDVTPSSSFVTEFKDFALDGKTGEMKVVKTQFGYHLIQIMSQKNFGPAVKVAYLGKPVEASKETDSKAYAAANEFAAQNHDAKTFEKSVQEKGLNKRIADNLRPMDFVIPGVGQARELVRWAYEAKKGDVSNVFTFEDKYVVAVLTGIRAEGTASLDEVRPQVEALVKKQKKAEQLIAKLNSPTSLEAAAAAVKQPQLKAENVNFATPFVENIGFEPRVVGAIFNKAWGVGKVTAPIEGNAGVFVVKVDGFTPNTQAVDPLSMATQYEQTVKGTLDQGGQLYEVLKKLNKIEDNRAKFF</sequence>
<dbReference type="SUPFAM" id="SSF54534">
    <property type="entry name" value="FKBP-like"/>
    <property type="match status" value="1"/>
</dbReference>
<evidence type="ECO:0000256" key="11">
    <source>
        <dbReference type="PROSITE-ProRule" id="PRU00278"/>
    </source>
</evidence>
<keyword evidence="15" id="KW-1185">Reference proteome</keyword>
<protein>
    <recommendedName>
        <fullName evidence="9">Periplasmic chaperone PpiD</fullName>
    </recommendedName>
    <alternativeName>
        <fullName evidence="10">Periplasmic folding chaperone</fullName>
    </alternativeName>
</protein>
<dbReference type="OrthoDB" id="9812372at2"/>
<keyword evidence="2" id="KW-1003">Cell membrane</keyword>
<evidence type="ECO:0000256" key="1">
    <source>
        <dbReference type="ARBA" id="ARBA00004382"/>
    </source>
</evidence>
<keyword evidence="3" id="KW-0997">Cell inner membrane</keyword>
<keyword evidence="5 12" id="KW-1133">Transmembrane helix</keyword>
<organism evidence="14 15">
    <name type="scientific">Chitinophaga silvisoli</name>
    <dbReference type="NCBI Taxonomy" id="2291814"/>
    <lineage>
        <taxon>Bacteria</taxon>
        <taxon>Pseudomonadati</taxon>
        <taxon>Bacteroidota</taxon>
        <taxon>Chitinophagia</taxon>
        <taxon>Chitinophagales</taxon>
        <taxon>Chitinophagaceae</taxon>
        <taxon>Chitinophaga</taxon>
    </lineage>
</organism>
<evidence type="ECO:0000256" key="7">
    <source>
        <dbReference type="ARBA" id="ARBA00023186"/>
    </source>
</evidence>
<evidence type="ECO:0000256" key="9">
    <source>
        <dbReference type="ARBA" id="ARBA00040743"/>
    </source>
</evidence>
<evidence type="ECO:0000256" key="5">
    <source>
        <dbReference type="ARBA" id="ARBA00022989"/>
    </source>
</evidence>
<proteinExistence type="inferred from homology"/>
<feature type="transmembrane region" description="Helical" evidence="12">
    <location>
        <begin position="12"/>
        <end position="33"/>
    </location>
</feature>
<evidence type="ECO:0000256" key="12">
    <source>
        <dbReference type="SAM" id="Phobius"/>
    </source>
</evidence>
<dbReference type="GO" id="GO:0005886">
    <property type="term" value="C:plasma membrane"/>
    <property type="evidence" value="ECO:0007669"/>
    <property type="project" value="UniProtKB-SubCell"/>
</dbReference>
<reference evidence="14 15" key="1">
    <citation type="submission" date="2018-08" db="EMBL/GenBank/DDBJ databases">
        <title>Chitinophaga sp. K20C18050901, a novel bacterium isolated from forest soil.</title>
        <authorList>
            <person name="Wang C."/>
        </authorList>
    </citation>
    <scope>NUCLEOTIDE SEQUENCE [LARGE SCALE GENOMIC DNA]</scope>
    <source>
        <strain evidence="14 15">K20C18050901</strain>
    </source>
</reference>
<dbReference type="PANTHER" id="PTHR47529">
    <property type="entry name" value="PEPTIDYL-PROLYL CIS-TRANS ISOMERASE D"/>
    <property type="match status" value="1"/>
</dbReference>
<keyword evidence="4 12" id="KW-0812">Transmembrane</keyword>
<dbReference type="SUPFAM" id="SSF109998">
    <property type="entry name" value="Triger factor/SurA peptide-binding domain-like"/>
    <property type="match status" value="1"/>
</dbReference>
<dbReference type="RefSeq" id="WP_116853052.1">
    <property type="nucleotide sequence ID" value="NZ_QTJV01000002.1"/>
</dbReference>
<name>A0A3E1P5X0_9BACT</name>
<evidence type="ECO:0000256" key="2">
    <source>
        <dbReference type="ARBA" id="ARBA00022475"/>
    </source>
</evidence>
<dbReference type="AlphaFoldDB" id="A0A3E1P5X0"/>
<evidence type="ECO:0000256" key="10">
    <source>
        <dbReference type="ARBA" id="ARBA00042775"/>
    </source>
</evidence>
<keyword evidence="7" id="KW-0143">Chaperone</keyword>
<feature type="domain" description="PpiC" evidence="13">
    <location>
        <begin position="346"/>
        <end position="449"/>
    </location>
</feature>
<evidence type="ECO:0000256" key="4">
    <source>
        <dbReference type="ARBA" id="ARBA00022692"/>
    </source>
</evidence>
<dbReference type="Gene3D" id="3.10.50.40">
    <property type="match status" value="2"/>
</dbReference>
<dbReference type="GO" id="GO:0003755">
    <property type="term" value="F:peptidyl-prolyl cis-trans isomerase activity"/>
    <property type="evidence" value="ECO:0007669"/>
    <property type="project" value="UniProtKB-KW"/>
</dbReference>
<evidence type="ECO:0000256" key="8">
    <source>
        <dbReference type="ARBA" id="ARBA00038408"/>
    </source>
</evidence>
<dbReference type="InterPro" id="IPR052029">
    <property type="entry name" value="PpiD_chaperone"/>
</dbReference>
<keyword evidence="11" id="KW-0697">Rotamase</keyword>
<dbReference type="EMBL" id="QTJV01000002">
    <property type="protein sequence ID" value="RFM35562.1"/>
    <property type="molecule type" value="Genomic_DNA"/>
</dbReference>
<evidence type="ECO:0000256" key="6">
    <source>
        <dbReference type="ARBA" id="ARBA00023136"/>
    </source>
</evidence>
<keyword evidence="6 12" id="KW-0472">Membrane</keyword>
<keyword evidence="11" id="KW-0413">Isomerase</keyword>
<dbReference type="InterPro" id="IPR000297">
    <property type="entry name" value="PPIase_PpiC"/>
</dbReference>
<dbReference type="Proteomes" id="UP000261174">
    <property type="component" value="Unassembled WGS sequence"/>
</dbReference>
<dbReference type="PROSITE" id="PS50198">
    <property type="entry name" value="PPIC_PPIASE_2"/>
    <property type="match status" value="1"/>
</dbReference>
<evidence type="ECO:0000256" key="3">
    <source>
        <dbReference type="ARBA" id="ARBA00022519"/>
    </source>
</evidence>
<dbReference type="Pfam" id="PF13623">
    <property type="entry name" value="SurA_N_2"/>
    <property type="match status" value="1"/>
</dbReference>
<evidence type="ECO:0000313" key="15">
    <source>
        <dbReference type="Proteomes" id="UP000261174"/>
    </source>
</evidence>
<accession>A0A3E1P5X0</accession>
<comment type="caution">
    <text evidence="14">The sequence shown here is derived from an EMBL/GenBank/DDBJ whole genome shotgun (WGS) entry which is preliminary data.</text>
</comment>
<dbReference type="PANTHER" id="PTHR47529:SF1">
    <property type="entry name" value="PERIPLASMIC CHAPERONE PPID"/>
    <property type="match status" value="1"/>
</dbReference>
<evidence type="ECO:0000313" key="14">
    <source>
        <dbReference type="EMBL" id="RFM35562.1"/>
    </source>
</evidence>
<gene>
    <name evidence="14" type="ORF">DXN04_09285</name>
</gene>
<dbReference type="InterPro" id="IPR046357">
    <property type="entry name" value="PPIase_dom_sf"/>
</dbReference>